<name>A0A430R6R5_THESC</name>
<reference evidence="1 2" key="1">
    <citation type="journal article" date="2019" name="Extremophiles">
        <title>Biogeography of thermophiles and predominance of Thermus scotoductus in domestic water heaters.</title>
        <authorList>
            <person name="Wilpiszeski R.L."/>
            <person name="Zhang Z."/>
            <person name="House C.H."/>
        </authorList>
    </citation>
    <scope>NUCLEOTIDE SEQUENCE [LARGE SCALE GENOMIC DNA]</scope>
    <source>
        <strain evidence="1 2">34_S34</strain>
    </source>
</reference>
<gene>
    <name evidence="1" type="ORF">CSW47_09315</name>
</gene>
<sequence length="143" mass="16223">MGWTAVYWTALEVRQDRLEDLRRILELREKATGNEDTREGFAALLQRELPHLKEAFTPEGVGAILNSDDPFVDKEGYLQLGSVYNGGGEEEAVFLSYFLKRGEVIVLTDEYEPLYGYRILGEGRVEPLRAALVDERGRVVWSG</sequence>
<protein>
    <submittedName>
        <fullName evidence="1">Uncharacterized protein</fullName>
    </submittedName>
</protein>
<evidence type="ECO:0000313" key="1">
    <source>
        <dbReference type="EMBL" id="RTH03122.1"/>
    </source>
</evidence>
<evidence type="ECO:0000313" key="2">
    <source>
        <dbReference type="Proteomes" id="UP000286734"/>
    </source>
</evidence>
<dbReference type="RefSeq" id="WP_126200580.1">
    <property type="nucleotide sequence ID" value="NZ_PELP01000270.1"/>
</dbReference>
<dbReference type="AlphaFoldDB" id="A0A430R6R5"/>
<dbReference type="Proteomes" id="UP000286734">
    <property type="component" value="Unassembled WGS sequence"/>
</dbReference>
<dbReference type="EMBL" id="PELP01000270">
    <property type="protein sequence ID" value="RTH03122.1"/>
    <property type="molecule type" value="Genomic_DNA"/>
</dbReference>
<proteinExistence type="predicted"/>
<organism evidence="1 2">
    <name type="scientific">Thermus scotoductus</name>
    <dbReference type="NCBI Taxonomy" id="37636"/>
    <lineage>
        <taxon>Bacteria</taxon>
        <taxon>Thermotogati</taxon>
        <taxon>Deinococcota</taxon>
        <taxon>Deinococci</taxon>
        <taxon>Thermales</taxon>
        <taxon>Thermaceae</taxon>
        <taxon>Thermus</taxon>
    </lineage>
</organism>
<comment type="caution">
    <text evidence="1">The sequence shown here is derived from an EMBL/GenBank/DDBJ whole genome shotgun (WGS) entry which is preliminary data.</text>
</comment>
<accession>A0A430R6R5</accession>